<dbReference type="EMBL" id="JARJLG010000010">
    <property type="protein sequence ID" value="KAJ7777698.1"/>
    <property type="molecule type" value="Genomic_DNA"/>
</dbReference>
<organism evidence="2 3">
    <name type="scientific">Mycena maculata</name>
    <dbReference type="NCBI Taxonomy" id="230809"/>
    <lineage>
        <taxon>Eukaryota</taxon>
        <taxon>Fungi</taxon>
        <taxon>Dikarya</taxon>
        <taxon>Basidiomycota</taxon>
        <taxon>Agaricomycotina</taxon>
        <taxon>Agaricomycetes</taxon>
        <taxon>Agaricomycetidae</taxon>
        <taxon>Agaricales</taxon>
        <taxon>Marasmiineae</taxon>
        <taxon>Mycenaceae</taxon>
        <taxon>Mycena</taxon>
    </lineage>
</organism>
<accession>A0AAD7K3L7</accession>
<name>A0AAD7K3L7_9AGAR</name>
<reference evidence="2" key="1">
    <citation type="submission" date="2023-03" db="EMBL/GenBank/DDBJ databases">
        <title>Massive genome expansion in bonnet fungi (Mycena s.s.) driven by repeated elements and novel gene families across ecological guilds.</title>
        <authorList>
            <consortium name="Lawrence Berkeley National Laboratory"/>
            <person name="Harder C.B."/>
            <person name="Miyauchi S."/>
            <person name="Viragh M."/>
            <person name="Kuo A."/>
            <person name="Thoen E."/>
            <person name="Andreopoulos B."/>
            <person name="Lu D."/>
            <person name="Skrede I."/>
            <person name="Drula E."/>
            <person name="Henrissat B."/>
            <person name="Morin E."/>
            <person name="Kohler A."/>
            <person name="Barry K."/>
            <person name="LaButti K."/>
            <person name="Morin E."/>
            <person name="Salamov A."/>
            <person name="Lipzen A."/>
            <person name="Mereny Z."/>
            <person name="Hegedus B."/>
            <person name="Baldrian P."/>
            <person name="Stursova M."/>
            <person name="Weitz H."/>
            <person name="Taylor A."/>
            <person name="Grigoriev I.V."/>
            <person name="Nagy L.G."/>
            <person name="Martin F."/>
            <person name="Kauserud H."/>
        </authorList>
    </citation>
    <scope>NUCLEOTIDE SEQUENCE</scope>
    <source>
        <strain evidence="2">CBHHK188m</strain>
    </source>
</reference>
<comment type="caution">
    <text evidence="2">The sequence shown here is derived from an EMBL/GenBank/DDBJ whole genome shotgun (WGS) entry which is preliminary data.</text>
</comment>
<evidence type="ECO:0000313" key="3">
    <source>
        <dbReference type="Proteomes" id="UP001215280"/>
    </source>
</evidence>
<proteinExistence type="predicted"/>
<dbReference type="AlphaFoldDB" id="A0AAD7K3L7"/>
<evidence type="ECO:0000259" key="1">
    <source>
        <dbReference type="Pfam" id="PF24016"/>
    </source>
</evidence>
<gene>
    <name evidence="2" type="ORF">DFH07DRAFT_797566</name>
</gene>
<dbReference type="Pfam" id="PF24016">
    <property type="entry name" value="DUF7330"/>
    <property type="match status" value="1"/>
</dbReference>
<evidence type="ECO:0000313" key="2">
    <source>
        <dbReference type="EMBL" id="KAJ7777698.1"/>
    </source>
</evidence>
<feature type="domain" description="DUF7330" evidence="1">
    <location>
        <begin position="287"/>
        <end position="398"/>
    </location>
</feature>
<sequence length="453" mass="49204">MDVKTPLQSENLPAPVSHAVDCAGHKKKSKKHRIFKTIVLSTLIWVGVRHFGRARSAFNLADPVSWPIPDNVSVDHCAEWSTSVASDVVDDFPYAADASFELPVSAETLFLISRSARHRAFAAGHVNYVQSEDVSDTVKVDITARFWLDEYLDASKVCLLKRGEDESGVGIFTKWDRGRHSKEHEKLRFEVTVTFPQTSEDSPLAIKKLSTDLEIFTQIFGDVSNINFNSLFVKGSLGGVYAETLSTENAKIRTSLGAIKIQSLIAEDADVSTSMGPIEGTYNSSNVLVLHTSNGAINVDVNLFNEGEDPAKLRMHTSNGFIQGKINLESSKGPDASFDLAARTSNSRIALDVLASPLDATLALRATTSIGSVSVKLPTTYEGSFDATTSLAGLSVTFDEKAEDPAGEGRKRSIEFEGVRRNRAKGRVGWSEEGLARGTVSVRSSMAPVSLEF</sequence>
<dbReference type="Proteomes" id="UP001215280">
    <property type="component" value="Unassembled WGS sequence"/>
</dbReference>
<dbReference type="InterPro" id="IPR055754">
    <property type="entry name" value="DUF7330"/>
</dbReference>
<protein>
    <recommendedName>
        <fullName evidence="1">DUF7330 domain-containing protein</fullName>
    </recommendedName>
</protein>
<keyword evidence="3" id="KW-1185">Reference proteome</keyword>